<reference evidence="8 9" key="1">
    <citation type="submission" date="2020-11" db="EMBL/GenBank/DDBJ databases">
        <authorList>
            <person name="Sun Q."/>
        </authorList>
    </citation>
    <scope>NUCLEOTIDE SEQUENCE [LARGE SCALE GENOMIC DNA]</scope>
    <source>
        <strain evidence="8 9">P8398</strain>
    </source>
</reference>
<name>A0AA48WCV8_9BURK</name>
<evidence type="ECO:0000256" key="5">
    <source>
        <dbReference type="ARBA" id="ARBA00022982"/>
    </source>
</evidence>
<evidence type="ECO:0000313" key="8">
    <source>
        <dbReference type="EMBL" id="QPI49119.1"/>
    </source>
</evidence>
<keyword evidence="3" id="KW-0285">Flavoprotein</keyword>
<sequence>MRPYFDSAALLLPMAALVSPAHATDYLTVAAAQSLLFPTAKTFAERPLKLSSEQRDRIKEVAGVRQRTDEQKMWRAEREGAFLGWFIVDEVVGKHEFITYATALSPDGRVIGIEVLSYRETHGGQIRDMGWRKHFVGKTLADPFKLDEDVPNISGATLSSRNVLDGVKRLLIMQKLYLGHG</sequence>
<keyword evidence="4" id="KW-0288">FMN</keyword>
<evidence type="ECO:0000256" key="6">
    <source>
        <dbReference type="SAM" id="SignalP"/>
    </source>
</evidence>
<dbReference type="InterPro" id="IPR007329">
    <property type="entry name" value="FMN-bd"/>
</dbReference>
<organism evidence="8 9">
    <name type="scientific">Massilia antarctica</name>
    <dbReference type="NCBI Taxonomy" id="2765360"/>
    <lineage>
        <taxon>Bacteria</taxon>
        <taxon>Pseudomonadati</taxon>
        <taxon>Pseudomonadota</taxon>
        <taxon>Betaproteobacteria</taxon>
        <taxon>Burkholderiales</taxon>
        <taxon>Oxalobacteraceae</taxon>
        <taxon>Telluria group</taxon>
        <taxon>Massilia</taxon>
    </lineage>
</organism>
<dbReference type="Proteomes" id="UP000662888">
    <property type="component" value="Chromosome"/>
</dbReference>
<dbReference type="SMART" id="SM00900">
    <property type="entry name" value="FMN_bind"/>
    <property type="match status" value="1"/>
</dbReference>
<feature type="domain" description="FMN-binding" evidence="7">
    <location>
        <begin position="93"/>
        <end position="174"/>
    </location>
</feature>
<dbReference type="PANTHER" id="PTHR36118:SF1">
    <property type="entry name" value="ION-TRANSLOCATING OXIDOREDUCTASE COMPLEX SUBUNIT G"/>
    <property type="match status" value="1"/>
</dbReference>
<proteinExistence type="predicted"/>
<feature type="signal peptide" evidence="6">
    <location>
        <begin position="1"/>
        <end position="23"/>
    </location>
</feature>
<dbReference type="InterPro" id="IPR010209">
    <property type="entry name" value="Ion_transpt_RnfG/RsxG"/>
</dbReference>
<keyword evidence="1" id="KW-0813">Transport</keyword>
<evidence type="ECO:0000256" key="2">
    <source>
        <dbReference type="ARBA" id="ARBA00022553"/>
    </source>
</evidence>
<keyword evidence="6" id="KW-0732">Signal</keyword>
<gene>
    <name evidence="8" type="ORF">IV454_27200</name>
</gene>
<dbReference type="RefSeq" id="WP_206088703.1">
    <property type="nucleotide sequence ID" value="NZ_CP065053.1"/>
</dbReference>
<accession>A0AA48WCV8</accession>
<dbReference type="EMBL" id="CP065053">
    <property type="protein sequence ID" value="QPI49119.1"/>
    <property type="molecule type" value="Genomic_DNA"/>
</dbReference>
<keyword evidence="9" id="KW-1185">Reference proteome</keyword>
<dbReference type="Pfam" id="PF04205">
    <property type="entry name" value="FMN_bind"/>
    <property type="match status" value="1"/>
</dbReference>
<evidence type="ECO:0000256" key="1">
    <source>
        <dbReference type="ARBA" id="ARBA00022448"/>
    </source>
</evidence>
<evidence type="ECO:0000256" key="3">
    <source>
        <dbReference type="ARBA" id="ARBA00022630"/>
    </source>
</evidence>
<evidence type="ECO:0000256" key="4">
    <source>
        <dbReference type="ARBA" id="ARBA00022643"/>
    </source>
</evidence>
<evidence type="ECO:0000313" key="9">
    <source>
        <dbReference type="Proteomes" id="UP000662888"/>
    </source>
</evidence>
<feature type="chain" id="PRO_5046217420" evidence="6">
    <location>
        <begin position="24"/>
        <end position="181"/>
    </location>
</feature>
<keyword evidence="2" id="KW-0597">Phosphoprotein</keyword>
<dbReference type="PANTHER" id="PTHR36118">
    <property type="entry name" value="ION-TRANSLOCATING OXIDOREDUCTASE COMPLEX SUBUNIT G"/>
    <property type="match status" value="1"/>
</dbReference>
<protein>
    <submittedName>
        <fullName evidence="8">FMN-binding protein</fullName>
    </submittedName>
</protein>
<keyword evidence="5" id="KW-0249">Electron transport</keyword>
<evidence type="ECO:0000259" key="7">
    <source>
        <dbReference type="SMART" id="SM00900"/>
    </source>
</evidence>